<feature type="transmembrane region" description="Helical" evidence="1">
    <location>
        <begin position="130"/>
        <end position="152"/>
    </location>
</feature>
<feature type="transmembrane region" description="Helical" evidence="1">
    <location>
        <begin position="92"/>
        <end position="110"/>
    </location>
</feature>
<dbReference type="Proteomes" id="UP000664795">
    <property type="component" value="Unassembled WGS sequence"/>
</dbReference>
<comment type="caution">
    <text evidence="2">The sequence shown here is derived from an EMBL/GenBank/DDBJ whole genome shotgun (WGS) entry which is preliminary data.</text>
</comment>
<keyword evidence="1" id="KW-0812">Transmembrane</keyword>
<dbReference type="EMBL" id="JAFMYU010000009">
    <property type="protein sequence ID" value="MBO0931946.1"/>
    <property type="molecule type" value="Genomic_DNA"/>
</dbReference>
<accession>A0A939K0F4</accession>
<dbReference type="AlphaFoldDB" id="A0A939K0F4"/>
<evidence type="ECO:0000313" key="2">
    <source>
        <dbReference type="EMBL" id="MBO0931946.1"/>
    </source>
</evidence>
<sequence>MNSTITTLRWLHFALFGLALWFFGNLYEEVILLPNWLAASLSVLQAYNRYYSVVIQYHYYVPVTQVAVVVLVALCFTSNPARQTDPSNLRRAALWGTLGLVLTALIVINLNLRLFVGELTLSETEAHRLGLIWMVGNGIRLFCVGMSFRYALSVRDRLRT</sequence>
<keyword evidence="3" id="KW-1185">Reference proteome</keyword>
<keyword evidence="1" id="KW-1133">Transmembrane helix</keyword>
<evidence type="ECO:0000256" key="1">
    <source>
        <dbReference type="SAM" id="Phobius"/>
    </source>
</evidence>
<proteinExistence type="predicted"/>
<evidence type="ECO:0000313" key="3">
    <source>
        <dbReference type="Proteomes" id="UP000664795"/>
    </source>
</evidence>
<organism evidence="2 3">
    <name type="scientific">Fibrella aquatilis</name>
    <dbReference type="NCBI Taxonomy" id="2817059"/>
    <lineage>
        <taxon>Bacteria</taxon>
        <taxon>Pseudomonadati</taxon>
        <taxon>Bacteroidota</taxon>
        <taxon>Cytophagia</taxon>
        <taxon>Cytophagales</taxon>
        <taxon>Spirosomataceae</taxon>
        <taxon>Fibrella</taxon>
    </lineage>
</organism>
<keyword evidence="1" id="KW-0472">Membrane</keyword>
<gene>
    <name evidence="2" type="ORF">J2I48_13130</name>
</gene>
<feature type="transmembrane region" description="Helical" evidence="1">
    <location>
        <begin position="6"/>
        <end position="23"/>
    </location>
</feature>
<name>A0A939K0F4_9BACT</name>
<protein>
    <submittedName>
        <fullName evidence="2">Uncharacterized protein</fullName>
    </submittedName>
</protein>
<reference evidence="2 3" key="1">
    <citation type="submission" date="2021-03" db="EMBL/GenBank/DDBJ databases">
        <title>Fibrella sp. HMF5036 genome sequencing and assembly.</title>
        <authorList>
            <person name="Kang H."/>
            <person name="Kim H."/>
            <person name="Bae S."/>
            <person name="Joh K."/>
        </authorList>
    </citation>
    <scope>NUCLEOTIDE SEQUENCE [LARGE SCALE GENOMIC DNA]</scope>
    <source>
        <strain evidence="2 3">HMF5036</strain>
    </source>
</reference>
<feature type="transmembrane region" description="Helical" evidence="1">
    <location>
        <begin position="59"/>
        <end position="80"/>
    </location>
</feature>
<dbReference type="RefSeq" id="WP_207335914.1">
    <property type="nucleotide sequence ID" value="NZ_JAFMYU010000009.1"/>
</dbReference>